<dbReference type="EMBL" id="UOEU01001114">
    <property type="protein sequence ID" value="VAW43576.1"/>
    <property type="molecule type" value="Genomic_DNA"/>
</dbReference>
<protein>
    <recommendedName>
        <fullName evidence="3">Transposase</fullName>
    </recommendedName>
</protein>
<dbReference type="InterPro" id="IPR002514">
    <property type="entry name" value="Transposase_8"/>
</dbReference>
<proteinExistence type="predicted"/>
<dbReference type="Pfam" id="PF01527">
    <property type="entry name" value="HTH_Tnp_1"/>
    <property type="match status" value="1"/>
</dbReference>
<gene>
    <name evidence="2" type="ORF">MNBD_CHLOROFLEXI01-3710</name>
    <name evidence="1" type="ORF">MNBD_CHLOROFLEXI01-675</name>
</gene>
<name>A0A3B0WGH6_9ZZZZ</name>
<dbReference type="GO" id="GO:0006313">
    <property type="term" value="P:DNA transposition"/>
    <property type="evidence" value="ECO:0007669"/>
    <property type="project" value="InterPro"/>
</dbReference>
<dbReference type="Gene3D" id="1.10.10.10">
    <property type="entry name" value="Winged helix-like DNA-binding domain superfamily/Winged helix DNA-binding domain"/>
    <property type="match status" value="1"/>
</dbReference>
<evidence type="ECO:0008006" key="3">
    <source>
        <dbReference type="Google" id="ProtNLM"/>
    </source>
</evidence>
<dbReference type="GO" id="GO:0004803">
    <property type="term" value="F:transposase activity"/>
    <property type="evidence" value="ECO:0007669"/>
    <property type="project" value="InterPro"/>
</dbReference>
<sequence length="65" mass="7647">MIKEPIKRYSQAFKQQVVREYEAGASNFSLRQKYGIGAHHTVERWVKQYGRSGYRSELVIIQTVE</sequence>
<dbReference type="GO" id="GO:0003677">
    <property type="term" value="F:DNA binding"/>
    <property type="evidence" value="ECO:0007669"/>
    <property type="project" value="InterPro"/>
</dbReference>
<dbReference type="EMBL" id="UOEU01001105">
    <property type="protein sequence ID" value="VAW43536.1"/>
    <property type="molecule type" value="Genomic_DNA"/>
</dbReference>
<evidence type="ECO:0000313" key="2">
    <source>
        <dbReference type="EMBL" id="VAW43576.1"/>
    </source>
</evidence>
<organism evidence="2">
    <name type="scientific">hydrothermal vent metagenome</name>
    <dbReference type="NCBI Taxonomy" id="652676"/>
    <lineage>
        <taxon>unclassified sequences</taxon>
        <taxon>metagenomes</taxon>
        <taxon>ecological metagenomes</taxon>
    </lineage>
</organism>
<dbReference type="InterPro" id="IPR036388">
    <property type="entry name" value="WH-like_DNA-bd_sf"/>
</dbReference>
<reference evidence="2" key="1">
    <citation type="submission" date="2018-06" db="EMBL/GenBank/DDBJ databases">
        <authorList>
            <person name="Zhirakovskaya E."/>
        </authorList>
    </citation>
    <scope>NUCLEOTIDE SEQUENCE</scope>
</reference>
<dbReference type="SUPFAM" id="SSF46689">
    <property type="entry name" value="Homeodomain-like"/>
    <property type="match status" value="1"/>
</dbReference>
<evidence type="ECO:0000313" key="1">
    <source>
        <dbReference type="EMBL" id="VAW43536.1"/>
    </source>
</evidence>
<feature type="non-terminal residue" evidence="2">
    <location>
        <position position="65"/>
    </location>
</feature>
<dbReference type="InterPro" id="IPR009057">
    <property type="entry name" value="Homeodomain-like_sf"/>
</dbReference>
<dbReference type="AlphaFoldDB" id="A0A3B0WGH6"/>
<accession>A0A3B0WGH6</accession>